<evidence type="ECO:0000256" key="9">
    <source>
        <dbReference type="ARBA" id="ARBA00022763"/>
    </source>
</evidence>
<dbReference type="InterPro" id="IPR051833">
    <property type="entry name" value="TC-DDR_regulator"/>
</dbReference>
<keyword evidence="10" id="KW-0833">Ubl conjugation pathway</keyword>
<dbReference type="EMBL" id="MU858111">
    <property type="protein sequence ID" value="KAK4213290.1"/>
    <property type="molecule type" value="Genomic_DNA"/>
</dbReference>
<feature type="compositionally biased region" description="Basic and acidic residues" evidence="16">
    <location>
        <begin position="146"/>
        <end position="162"/>
    </location>
</feature>
<keyword evidence="13" id="KW-0238">DNA-binding</keyword>
<evidence type="ECO:0000256" key="8">
    <source>
        <dbReference type="ARBA" id="ARBA00022553"/>
    </source>
</evidence>
<feature type="compositionally biased region" description="Polar residues" evidence="16">
    <location>
        <begin position="853"/>
        <end position="863"/>
    </location>
</feature>
<evidence type="ECO:0000256" key="7">
    <source>
        <dbReference type="ARBA" id="ARBA00022490"/>
    </source>
</evidence>
<evidence type="ECO:0000256" key="15">
    <source>
        <dbReference type="ARBA" id="ARBA00023242"/>
    </source>
</evidence>
<comment type="similarity">
    <text evidence="4">Belongs to the DEF1 family.</text>
</comment>
<evidence type="ECO:0000256" key="3">
    <source>
        <dbReference type="ARBA" id="ARBA00004574"/>
    </source>
</evidence>
<keyword evidence="15" id="KW-0539">Nucleus</keyword>
<feature type="compositionally biased region" description="Low complexity" evidence="16">
    <location>
        <begin position="478"/>
        <end position="503"/>
    </location>
</feature>
<dbReference type="SUPFAM" id="SSF46934">
    <property type="entry name" value="UBA-like"/>
    <property type="match status" value="1"/>
</dbReference>
<evidence type="ECO:0000256" key="2">
    <source>
        <dbReference type="ARBA" id="ARBA00004496"/>
    </source>
</evidence>
<evidence type="ECO:0000256" key="16">
    <source>
        <dbReference type="SAM" id="MobiDB-lite"/>
    </source>
</evidence>
<accession>A0AAN6Y8I1</accession>
<feature type="compositionally biased region" description="Polar residues" evidence="16">
    <location>
        <begin position="601"/>
        <end position="618"/>
    </location>
</feature>
<evidence type="ECO:0000259" key="17">
    <source>
        <dbReference type="Pfam" id="PF02845"/>
    </source>
</evidence>
<keyword evidence="14" id="KW-0234">DNA repair</keyword>
<comment type="subcellular location">
    <subcellularLocation>
        <location evidence="3">Chromosome</location>
        <location evidence="3">Telomere</location>
    </subcellularLocation>
    <subcellularLocation>
        <location evidence="2">Cytoplasm</location>
    </subcellularLocation>
    <subcellularLocation>
        <location evidence="1">Nucleus</location>
    </subcellularLocation>
</comment>
<evidence type="ECO:0000256" key="11">
    <source>
        <dbReference type="ARBA" id="ARBA00022843"/>
    </source>
</evidence>
<comment type="caution">
    <text evidence="18">The sequence shown here is derived from an EMBL/GenBank/DDBJ whole genome shotgun (WGS) entry which is preliminary data.</text>
</comment>
<evidence type="ECO:0000256" key="4">
    <source>
        <dbReference type="ARBA" id="ARBA00005491"/>
    </source>
</evidence>
<keyword evidence="12" id="KW-0779">Telomere</keyword>
<keyword evidence="7" id="KW-0963">Cytoplasm</keyword>
<evidence type="ECO:0000256" key="6">
    <source>
        <dbReference type="ARBA" id="ARBA00022454"/>
    </source>
</evidence>
<dbReference type="GO" id="GO:0005737">
    <property type="term" value="C:cytoplasm"/>
    <property type="evidence" value="ECO:0007669"/>
    <property type="project" value="UniProtKB-SubCell"/>
</dbReference>
<keyword evidence="9" id="KW-0227">DNA damage</keyword>
<dbReference type="GO" id="GO:0006281">
    <property type="term" value="P:DNA repair"/>
    <property type="evidence" value="ECO:0007669"/>
    <property type="project" value="UniProtKB-KW"/>
</dbReference>
<keyword evidence="19" id="KW-1185">Reference proteome</keyword>
<feature type="compositionally biased region" description="Polar residues" evidence="16">
    <location>
        <begin position="626"/>
        <end position="646"/>
    </location>
</feature>
<evidence type="ECO:0000256" key="5">
    <source>
        <dbReference type="ARBA" id="ARBA00020536"/>
    </source>
</evidence>
<reference evidence="18" key="1">
    <citation type="journal article" date="2023" name="Mol. Phylogenet. Evol.">
        <title>Genome-scale phylogeny and comparative genomics of the fungal order Sordariales.</title>
        <authorList>
            <person name="Hensen N."/>
            <person name="Bonometti L."/>
            <person name="Westerberg I."/>
            <person name="Brannstrom I.O."/>
            <person name="Guillou S."/>
            <person name="Cros-Aarteil S."/>
            <person name="Calhoun S."/>
            <person name="Haridas S."/>
            <person name="Kuo A."/>
            <person name="Mondo S."/>
            <person name="Pangilinan J."/>
            <person name="Riley R."/>
            <person name="LaButti K."/>
            <person name="Andreopoulos B."/>
            <person name="Lipzen A."/>
            <person name="Chen C."/>
            <person name="Yan M."/>
            <person name="Daum C."/>
            <person name="Ng V."/>
            <person name="Clum A."/>
            <person name="Steindorff A."/>
            <person name="Ohm R.A."/>
            <person name="Martin F."/>
            <person name="Silar P."/>
            <person name="Natvig D.O."/>
            <person name="Lalanne C."/>
            <person name="Gautier V."/>
            <person name="Ament-Velasquez S.L."/>
            <person name="Kruys A."/>
            <person name="Hutchinson M.I."/>
            <person name="Powell A.J."/>
            <person name="Barry K."/>
            <person name="Miller A.N."/>
            <person name="Grigoriev I.V."/>
            <person name="Debuchy R."/>
            <person name="Gladieux P."/>
            <person name="Hiltunen Thoren M."/>
            <person name="Johannesson H."/>
        </authorList>
    </citation>
    <scope>NUCLEOTIDE SEQUENCE</scope>
    <source>
        <strain evidence="18">PSN293</strain>
    </source>
</reference>
<protein>
    <recommendedName>
        <fullName evidence="5">RNA polymerase II degradation factor 1</fullName>
    </recommendedName>
</protein>
<dbReference type="GO" id="GO:0043130">
    <property type="term" value="F:ubiquitin binding"/>
    <property type="evidence" value="ECO:0007669"/>
    <property type="project" value="InterPro"/>
</dbReference>
<dbReference type="GO" id="GO:0005634">
    <property type="term" value="C:nucleus"/>
    <property type="evidence" value="ECO:0007669"/>
    <property type="project" value="UniProtKB-SubCell"/>
</dbReference>
<feature type="compositionally biased region" description="Low complexity" evidence="16">
    <location>
        <begin position="35"/>
        <end position="44"/>
    </location>
</feature>
<feature type="compositionally biased region" description="Gly residues" evidence="16">
    <location>
        <begin position="783"/>
        <end position="799"/>
    </location>
</feature>
<sequence length="946" mass="98004">MSEIQSRPAASTRGRGAGRGRGGGGFSNRGGGRVGNRSSSNTNGDPKHDDNSASSSLEDEGQVGELKRLYGEQVEQLKGVAPDWSDVDLLTALQETNGDVNTAASRIIDGTIERWGEVSKAKKERKPKNDVFTTTTAETPRGGRGGRTEGGRGRGRATERGGRGGARGKPAHATTNGHRNKDSTELSIPTEDAWETQKDTQNAPEETAAPAVESPPATVTPAAPIAAAAAATKTWAKTLFAPTPAAPKPAPKPKEAPAPPPAEPSIEPLPPAEPVQAETEAVENEEATPEPVKEEPVPAPAAEITVVVPEIALLPSKDQLTETNLEQIPNEAKEIETETNVSEAADSWDPRAQGASNNATPLSASQQQHQAARAPTSGFAATATKAADRTSTRTPNIPRRIFDQREAVRMPGNRDQVDRAAVQFGAFNLNEEDDIDGDREEPETRPQPPQDSPVTHPRTSLPPAQPAPVPEAFPAQKPAATLPPTGPAAAAPPTAPSQPSATAQVAPPSASTQATQAFGGRFGQQTPQEPPAFATAKSYESYQNNPSAAQQAQYESSFQSQVPTTQPQQPVGAFTSAPSEYSHYAADPQGRHAYNNYYGYGQQTAQSQQESLATQTQRGFGGGYNAPQSENLGQYPQSAGQHSQSRFGAAAGAESQVTGTPTPTQSTTQTQAPTSHGQSHSQQQQPQNYPGYADHPYYNNPYYNSYMQNYNAGAYQQGGFGGPYGKGSYPTHQYGMTPQAPHQQYGSSPAAGFGQSALHRESGVSSGISEYGRAASGQSGQQQGLGGSGFGGMHEGFGRGASSYQSQGAQAFNAPGSQGANVPSAGDDLKPFGEAKAGSGPSPSLGAAARPGSATNNAPSQTGLPPPHSGQQSGLGMGGYGGYPAHAGQGLHANQTAAGSGYGMSASGANAQGGPQNTYGGYGQGFGGSYGGYGGNARHGWGNQYH</sequence>
<feature type="compositionally biased region" description="Low complexity" evidence="16">
    <location>
        <begin position="363"/>
        <end position="374"/>
    </location>
</feature>
<keyword evidence="8" id="KW-0597">Phosphoprotein</keyword>
<evidence type="ECO:0000256" key="1">
    <source>
        <dbReference type="ARBA" id="ARBA00004123"/>
    </source>
</evidence>
<evidence type="ECO:0000313" key="19">
    <source>
        <dbReference type="Proteomes" id="UP001301769"/>
    </source>
</evidence>
<feature type="region of interest" description="Disordered" evidence="16">
    <location>
        <begin position="316"/>
        <end position="696"/>
    </location>
</feature>
<feature type="compositionally biased region" description="Low complexity" evidence="16">
    <location>
        <begin position="772"/>
        <end position="782"/>
    </location>
</feature>
<feature type="domain" description="CUE" evidence="17">
    <location>
        <begin position="72"/>
        <end position="110"/>
    </location>
</feature>
<feature type="compositionally biased region" description="Polar residues" evidence="16">
    <location>
        <begin position="538"/>
        <end position="555"/>
    </location>
</feature>
<dbReference type="GO" id="GO:0000781">
    <property type="term" value="C:chromosome, telomeric region"/>
    <property type="evidence" value="ECO:0007669"/>
    <property type="project" value="UniProtKB-SubCell"/>
</dbReference>
<feature type="region of interest" description="Disordered" evidence="16">
    <location>
        <begin position="1"/>
        <end position="66"/>
    </location>
</feature>
<reference evidence="18" key="2">
    <citation type="submission" date="2023-05" db="EMBL/GenBank/DDBJ databases">
        <authorList>
            <consortium name="Lawrence Berkeley National Laboratory"/>
            <person name="Steindorff A."/>
            <person name="Hensen N."/>
            <person name="Bonometti L."/>
            <person name="Westerberg I."/>
            <person name="Brannstrom I.O."/>
            <person name="Guillou S."/>
            <person name="Cros-Aarteil S."/>
            <person name="Calhoun S."/>
            <person name="Haridas S."/>
            <person name="Kuo A."/>
            <person name="Mondo S."/>
            <person name="Pangilinan J."/>
            <person name="Riley R."/>
            <person name="Labutti K."/>
            <person name="Andreopoulos B."/>
            <person name="Lipzen A."/>
            <person name="Chen C."/>
            <person name="Yanf M."/>
            <person name="Daum C."/>
            <person name="Ng V."/>
            <person name="Clum A."/>
            <person name="Ohm R."/>
            <person name="Martin F."/>
            <person name="Silar P."/>
            <person name="Natvig D."/>
            <person name="Lalanne C."/>
            <person name="Gautier V."/>
            <person name="Ament-Velasquez S.L."/>
            <person name="Kruys A."/>
            <person name="Hutchinson M.I."/>
            <person name="Powell A.J."/>
            <person name="Barry K."/>
            <person name="Miller A.N."/>
            <person name="Grigoriev I.V."/>
            <person name="Debuchy R."/>
            <person name="Gladieux P."/>
            <person name="Thoren M.H."/>
            <person name="Johannesson H."/>
        </authorList>
    </citation>
    <scope>NUCLEOTIDE SEQUENCE</scope>
    <source>
        <strain evidence="18">PSN293</strain>
    </source>
</reference>
<feature type="compositionally biased region" description="Polar residues" evidence="16">
    <location>
        <begin position="802"/>
        <end position="821"/>
    </location>
</feature>
<evidence type="ECO:0000256" key="14">
    <source>
        <dbReference type="ARBA" id="ARBA00023204"/>
    </source>
</evidence>
<feature type="compositionally biased region" description="Pro residues" evidence="16">
    <location>
        <begin position="244"/>
        <end position="273"/>
    </location>
</feature>
<organism evidence="18 19">
    <name type="scientific">Rhypophila decipiens</name>
    <dbReference type="NCBI Taxonomy" id="261697"/>
    <lineage>
        <taxon>Eukaryota</taxon>
        <taxon>Fungi</taxon>
        <taxon>Dikarya</taxon>
        <taxon>Ascomycota</taxon>
        <taxon>Pezizomycotina</taxon>
        <taxon>Sordariomycetes</taxon>
        <taxon>Sordariomycetidae</taxon>
        <taxon>Sordariales</taxon>
        <taxon>Naviculisporaceae</taxon>
        <taxon>Rhypophila</taxon>
    </lineage>
</organism>
<evidence type="ECO:0000256" key="13">
    <source>
        <dbReference type="ARBA" id="ARBA00023125"/>
    </source>
</evidence>
<dbReference type="CDD" id="cd14368">
    <property type="entry name" value="CUE_DEF1_like"/>
    <property type="match status" value="1"/>
</dbReference>
<dbReference type="Proteomes" id="UP001301769">
    <property type="component" value="Unassembled WGS sequence"/>
</dbReference>
<feature type="compositionally biased region" description="Gly residues" evidence="16">
    <location>
        <begin position="15"/>
        <end position="34"/>
    </location>
</feature>
<dbReference type="AlphaFoldDB" id="A0AAN6Y8I1"/>
<keyword evidence="11" id="KW-0832">Ubl conjugation</keyword>
<feature type="compositionally biased region" description="Low complexity" evidence="16">
    <location>
        <begin position="655"/>
        <end position="696"/>
    </location>
</feature>
<dbReference type="InterPro" id="IPR009060">
    <property type="entry name" value="UBA-like_sf"/>
</dbReference>
<feature type="region of interest" description="Disordered" evidence="16">
    <location>
        <begin position="115"/>
        <end position="301"/>
    </location>
</feature>
<feature type="compositionally biased region" description="Low complexity" evidence="16">
    <location>
        <begin position="556"/>
        <end position="571"/>
    </location>
</feature>
<dbReference type="InterPro" id="IPR003892">
    <property type="entry name" value="CUE"/>
</dbReference>
<dbReference type="PANTHER" id="PTHR16308:SF13">
    <property type="entry name" value="PROTEIN LINGERER"/>
    <property type="match status" value="1"/>
</dbReference>
<dbReference type="Pfam" id="PF02845">
    <property type="entry name" value="CUE"/>
    <property type="match status" value="1"/>
</dbReference>
<dbReference type="GO" id="GO:0003677">
    <property type="term" value="F:DNA binding"/>
    <property type="evidence" value="ECO:0007669"/>
    <property type="project" value="UniProtKB-KW"/>
</dbReference>
<keyword evidence="6" id="KW-0158">Chromosome</keyword>
<evidence type="ECO:0000256" key="12">
    <source>
        <dbReference type="ARBA" id="ARBA00022895"/>
    </source>
</evidence>
<proteinExistence type="inferred from homology"/>
<dbReference type="PANTHER" id="PTHR16308">
    <property type="entry name" value="UBIQUITIN ASSOCIATED PROTEIN 2-LIKE/LINGERER"/>
    <property type="match status" value="1"/>
</dbReference>
<evidence type="ECO:0000313" key="18">
    <source>
        <dbReference type="EMBL" id="KAK4213290.1"/>
    </source>
</evidence>
<gene>
    <name evidence="18" type="ORF">QBC37DRAFT_174341</name>
</gene>
<feature type="region of interest" description="Disordered" evidence="16">
    <location>
        <begin position="764"/>
        <end position="881"/>
    </location>
</feature>
<name>A0AAN6Y8I1_9PEZI</name>
<evidence type="ECO:0000256" key="10">
    <source>
        <dbReference type="ARBA" id="ARBA00022786"/>
    </source>
</evidence>
<feature type="compositionally biased region" description="Acidic residues" evidence="16">
    <location>
        <begin position="430"/>
        <end position="441"/>
    </location>
</feature>
<feature type="compositionally biased region" description="Low complexity" evidence="16">
    <location>
        <begin position="203"/>
        <end position="243"/>
    </location>
</feature>
<dbReference type="InterPro" id="IPR041803">
    <property type="entry name" value="DEF1_CUE"/>
</dbReference>